<dbReference type="InterPro" id="IPR050745">
    <property type="entry name" value="Multifunctional_regulatory"/>
</dbReference>
<evidence type="ECO:0000313" key="6">
    <source>
        <dbReference type="EMBL" id="OCL09189.1"/>
    </source>
</evidence>
<dbReference type="CDD" id="cd00180">
    <property type="entry name" value="PKc"/>
    <property type="match status" value="1"/>
</dbReference>
<dbReference type="SUPFAM" id="SSF48403">
    <property type="entry name" value="Ankyrin repeat"/>
    <property type="match status" value="2"/>
</dbReference>
<proteinExistence type="predicted"/>
<dbReference type="Pfam" id="PF00069">
    <property type="entry name" value="Pkinase"/>
    <property type="match status" value="1"/>
</dbReference>
<protein>
    <submittedName>
        <fullName evidence="6">Ankyrin</fullName>
    </submittedName>
</protein>
<feature type="repeat" description="ANK" evidence="3">
    <location>
        <begin position="727"/>
        <end position="759"/>
    </location>
</feature>
<evidence type="ECO:0000256" key="4">
    <source>
        <dbReference type="SAM" id="MobiDB-lite"/>
    </source>
</evidence>
<dbReference type="PANTHER" id="PTHR24189:SF50">
    <property type="entry name" value="ANKYRIN REPEAT AND SOCS BOX PROTEIN 2"/>
    <property type="match status" value="1"/>
</dbReference>
<sequence>MSAEEDDWGFGAANDEPVLSPTDDASQQTFPEDDNELLKKWGFEAATSSQADPDAPTSTAESLFEGWKTATRNGKVMTSLSELTSILAKLGVSGPRHLRAANIRDTAVQIGQGTQFTVFREAAHSQNASHTQEYVMKRVRISKAALKKKQDLALNSQYLISLRHLELEVLSLGMLNHRNIVHLVAWGYDYDDRYTPVPVLFVEAALMSLSDFLKPDCDVLLKHGAKSWDVRYYIALDIAAGLEAMHSYNIVHGDIKPDNVLIFQQDDPNIPFIAKLSDFGVCVDLRLPGSNITAETYLGTEAWVGSEVGENKWHDDIHGTFEPPLLLKFDSYSYGLTLLATCPDMLKKMVRSALKGLLSIKPCDRSLPSPSLLRADSPAYNQWLRASTSSVQMMQSGWRRSHAYWTQLEDELVAQLDRQYTETERTQNVASFSGETLFGMAVSWATRSVGEWPEKILKYVLASAKQNHPPARAICSRVYEALGVPHGLDESVILEWKRQAVSEGFLFGSHPFRSSKEYSAEKQTFRDNGGFCTDNFLSDKGVLATARDVGLLRQWIASNEVDSLVDSAGSRMMHVCAALGQVQSVEALLEHSTVVDVCNDAGETPLYKACQAGHPAVVSLLLHHGHHPLPSKSAGISPLHWLFIFPDEAVARVADELVRLGAADVNYKIKPIRIGGKATALLSAHFPFEWPLGTPFHWAAFARSKLAMENLLSLGADVDSTYEDGDAASTALAQVVYHGDVLVVKYLLEKGADAQAKDSRGRNLLHLMSFWDGDDGKLAGKFDSWVRHGNWEHRLQASQDVVQLLVGAGIDIECRTETYGNLTPLLQASVAPFESEHVICALLSAGADAESLHQDSKETILHKWISIKASSLQYPHAYRGLMRTIVASTKDLDRKGGWIEETALHLVANSDAPTSELLENLELLAGDQTHHADIDALDRDGYTPLMHTCISQTTTDINVRIQRFLSHGARPDLTNEESENVITCITDNTRLMDADSRQALEYLLAHQCFTKERLEQFVTATSINALAKACRHGKPLTVELLLSLGMDKRINSVTSVKRVEGTALDFAFYGADDARITYLRLASEFATDEEREEAEESGRLYAANAYGTNTGGQPSSQRAREAYWAYPKVFEILKKNGARRAPRVEGHSEGEPSYEDAVQLPGLGFIPQNQPNRQHWQALYDLETLQNGWEAAAFEVVKMTYEDVDLFSPEVMVFDRWPQIVDVLQPHEGWYKALLRDGTRVEVKLEDGKVASIRDNKGRLLDKDER</sequence>
<dbReference type="EMBL" id="KV749491">
    <property type="protein sequence ID" value="OCL09189.1"/>
    <property type="molecule type" value="Genomic_DNA"/>
</dbReference>
<name>A0A8E2F2D5_9PEZI</name>
<accession>A0A8E2F2D5</accession>
<evidence type="ECO:0000256" key="2">
    <source>
        <dbReference type="ARBA" id="ARBA00023043"/>
    </source>
</evidence>
<feature type="domain" description="Protein kinase" evidence="5">
    <location>
        <begin position="104"/>
        <end position="482"/>
    </location>
</feature>
<dbReference type="Proteomes" id="UP000250140">
    <property type="component" value="Unassembled WGS sequence"/>
</dbReference>
<dbReference type="InterPro" id="IPR002110">
    <property type="entry name" value="Ankyrin_rpt"/>
</dbReference>
<dbReference type="PROSITE" id="PS50297">
    <property type="entry name" value="ANK_REP_REGION"/>
    <property type="match status" value="2"/>
</dbReference>
<dbReference type="Pfam" id="PF12796">
    <property type="entry name" value="Ank_2"/>
    <property type="match status" value="1"/>
</dbReference>
<dbReference type="Gene3D" id="1.10.510.10">
    <property type="entry name" value="Transferase(Phosphotransferase) domain 1"/>
    <property type="match status" value="1"/>
</dbReference>
<organism evidence="6 7">
    <name type="scientific">Glonium stellatum</name>
    <dbReference type="NCBI Taxonomy" id="574774"/>
    <lineage>
        <taxon>Eukaryota</taxon>
        <taxon>Fungi</taxon>
        <taxon>Dikarya</taxon>
        <taxon>Ascomycota</taxon>
        <taxon>Pezizomycotina</taxon>
        <taxon>Dothideomycetes</taxon>
        <taxon>Pleosporomycetidae</taxon>
        <taxon>Gloniales</taxon>
        <taxon>Gloniaceae</taxon>
        <taxon>Glonium</taxon>
    </lineage>
</organism>
<dbReference type="InterPro" id="IPR000719">
    <property type="entry name" value="Prot_kinase_dom"/>
</dbReference>
<evidence type="ECO:0000256" key="1">
    <source>
        <dbReference type="ARBA" id="ARBA00022737"/>
    </source>
</evidence>
<dbReference type="PANTHER" id="PTHR24189">
    <property type="entry name" value="MYOTROPHIN"/>
    <property type="match status" value="1"/>
</dbReference>
<dbReference type="AlphaFoldDB" id="A0A8E2F2D5"/>
<dbReference type="SMART" id="SM00248">
    <property type="entry name" value="ANK"/>
    <property type="match status" value="9"/>
</dbReference>
<dbReference type="InterPro" id="IPR008271">
    <property type="entry name" value="Ser/Thr_kinase_AS"/>
</dbReference>
<evidence type="ECO:0000259" key="5">
    <source>
        <dbReference type="PROSITE" id="PS50011"/>
    </source>
</evidence>
<keyword evidence="7" id="KW-1185">Reference proteome</keyword>
<dbReference type="Gene3D" id="1.25.40.20">
    <property type="entry name" value="Ankyrin repeat-containing domain"/>
    <property type="match status" value="3"/>
</dbReference>
<dbReference type="PROSITE" id="PS00108">
    <property type="entry name" value="PROTEIN_KINASE_ST"/>
    <property type="match status" value="1"/>
</dbReference>
<evidence type="ECO:0000313" key="7">
    <source>
        <dbReference type="Proteomes" id="UP000250140"/>
    </source>
</evidence>
<dbReference type="PROSITE" id="PS50088">
    <property type="entry name" value="ANK_REPEAT"/>
    <property type="match status" value="2"/>
</dbReference>
<dbReference type="PRINTS" id="PR01415">
    <property type="entry name" value="ANKYRIN"/>
</dbReference>
<evidence type="ECO:0000256" key="3">
    <source>
        <dbReference type="PROSITE-ProRule" id="PRU00023"/>
    </source>
</evidence>
<dbReference type="PROSITE" id="PS50011">
    <property type="entry name" value="PROTEIN_KINASE_DOM"/>
    <property type="match status" value="1"/>
</dbReference>
<dbReference type="InterPro" id="IPR011009">
    <property type="entry name" value="Kinase-like_dom_sf"/>
</dbReference>
<keyword evidence="1" id="KW-0677">Repeat</keyword>
<dbReference type="SMART" id="SM00220">
    <property type="entry name" value="S_TKc"/>
    <property type="match status" value="1"/>
</dbReference>
<dbReference type="GO" id="GO:0004672">
    <property type="term" value="F:protein kinase activity"/>
    <property type="evidence" value="ECO:0007669"/>
    <property type="project" value="InterPro"/>
</dbReference>
<gene>
    <name evidence="6" type="ORF">AOQ84DRAFT_388351</name>
</gene>
<keyword evidence="2 3" id="KW-0040">ANK repeat</keyword>
<dbReference type="SUPFAM" id="SSF56112">
    <property type="entry name" value="Protein kinase-like (PK-like)"/>
    <property type="match status" value="1"/>
</dbReference>
<dbReference type="OrthoDB" id="3918771at2759"/>
<reference evidence="6 7" key="1">
    <citation type="journal article" date="2016" name="Nat. Commun.">
        <title>Ectomycorrhizal ecology is imprinted in the genome of the dominant symbiotic fungus Cenococcum geophilum.</title>
        <authorList>
            <consortium name="DOE Joint Genome Institute"/>
            <person name="Peter M."/>
            <person name="Kohler A."/>
            <person name="Ohm R.A."/>
            <person name="Kuo A."/>
            <person name="Krutzmann J."/>
            <person name="Morin E."/>
            <person name="Arend M."/>
            <person name="Barry K.W."/>
            <person name="Binder M."/>
            <person name="Choi C."/>
            <person name="Clum A."/>
            <person name="Copeland A."/>
            <person name="Grisel N."/>
            <person name="Haridas S."/>
            <person name="Kipfer T."/>
            <person name="LaButti K."/>
            <person name="Lindquist E."/>
            <person name="Lipzen A."/>
            <person name="Maire R."/>
            <person name="Meier B."/>
            <person name="Mihaltcheva S."/>
            <person name="Molinier V."/>
            <person name="Murat C."/>
            <person name="Poggeler S."/>
            <person name="Quandt C.A."/>
            <person name="Sperisen C."/>
            <person name="Tritt A."/>
            <person name="Tisserant E."/>
            <person name="Crous P.W."/>
            <person name="Henrissat B."/>
            <person name="Nehls U."/>
            <person name="Egli S."/>
            <person name="Spatafora J.W."/>
            <person name="Grigoriev I.V."/>
            <person name="Martin F.M."/>
        </authorList>
    </citation>
    <scope>NUCLEOTIDE SEQUENCE [LARGE SCALE GENOMIC DNA]</scope>
    <source>
        <strain evidence="6 7">CBS 207.34</strain>
    </source>
</reference>
<dbReference type="InterPro" id="IPR036770">
    <property type="entry name" value="Ankyrin_rpt-contain_sf"/>
</dbReference>
<feature type="region of interest" description="Disordered" evidence="4">
    <location>
        <begin position="1"/>
        <end position="33"/>
    </location>
</feature>
<dbReference type="GO" id="GO:0005524">
    <property type="term" value="F:ATP binding"/>
    <property type="evidence" value="ECO:0007669"/>
    <property type="project" value="InterPro"/>
</dbReference>
<feature type="repeat" description="ANK" evidence="3">
    <location>
        <begin position="601"/>
        <end position="625"/>
    </location>
</feature>